<evidence type="ECO:0000259" key="5">
    <source>
        <dbReference type="PROSITE" id="PS51352"/>
    </source>
</evidence>
<dbReference type="CDD" id="cd02966">
    <property type="entry name" value="TlpA_like_family"/>
    <property type="match status" value="1"/>
</dbReference>
<dbReference type="PROSITE" id="PS51352">
    <property type="entry name" value="THIOREDOXIN_2"/>
    <property type="match status" value="1"/>
</dbReference>
<dbReference type="Proteomes" id="UP000003416">
    <property type="component" value="Unassembled WGS sequence"/>
</dbReference>
<dbReference type="HOGENOM" id="CLU_042529_1_0_10"/>
<accession>F3PYE0</accession>
<dbReference type="InterPro" id="IPR013766">
    <property type="entry name" value="Thioredoxin_domain"/>
</dbReference>
<dbReference type="InterPro" id="IPR025380">
    <property type="entry name" value="DUF4369"/>
</dbReference>
<organism evidence="6 7">
    <name type="scientific">Bacteroides fluxus YIT 12057</name>
    <dbReference type="NCBI Taxonomy" id="763034"/>
    <lineage>
        <taxon>Bacteria</taxon>
        <taxon>Pseudomonadati</taxon>
        <taxon>Bacteroidota</taxon>
        <taxon>Bacteroidia</taxon>
        <taxon>Bacteroidales</taxon>
        <taxon>Bacteroidaceae</taxon>
        <taxon>Bacteroides</taxon>
    </lineage>
</organism>
<name>F3PYE0_9BACE</name>
<dbReference type="SUPFAM" id="SSF52833">
    <property type="entry name" value="Thioredoxin-like"/>
    <property type="match status" value="1"/>
</dbReference>
<keyword evidence="3" id="KW-1015">Disulfide bond</keyword>
<reference evidence="6 7" key="1">
    <citation type="submission" date="2011-02" db="EMBL/GenBank/DDBJ databases">
        <authorList>
            <person name="Weinstock G."/>
            <person name="Sodergren E."/>
            <person name="Clifton S."/>
            <person name="Fulton L."/>
            <person name="Fulton B."/>
            <person name="Courtney L."/>
            <person name="Fronick C."/>
            <person name="Harrison M."/>
            <person name="Strong C."/>
            <person name="Farmer C."/>
            <person name="Delahaunty K."/>
            <person name="Markovic C."/>
            <person name="Hall O."/>
            <person name="Minx P."/>
            <person name="Tomlinson C."/>
            <person name="Mitreva M."/>
            <person name="Hou S."/>
            <person name="Chen J."/>
            <person name="Wollam A."/>
            <person name="Pepin K.H."/>
            <person name="Johnson M."/>
            <person name="Bhonagiri V."/>
            <person name="Zhang X."/>
            <person name="Suruliraj S."/>
            <person name="Warren W."/>
            <person name="Chinwalla A."/>
            <person name="Mardis E.R."/>
            <person name="Wilson R.K."/>
        </authorList>
    </citation>
    <scope>NUCLEOTIDE SEQUENCE [LARGE SCALE GENOMIC DNA]</scope>
    <source>
        <strain evidence="6 7">YIT 12057</strain>
    </source>
</reference>
<dbReference type="EMBL" id="AFBN01000109">
    <property type="protein sequence ID" value="EGF50361.1"/>
    <property type="molecule type" value="Genomic_DNA"/>
</dbReference>
<evidence type="ECO:0000256" key="4">
    <source>
        <dbReference type="ARBA" id="ARBA00023284"/>
    </source>
</evidence>
<feature type="domain" description="Thioredoxin" evidence="5">
    <location>
        <begin position="246"/>
        <end position="389"/>
    </location>
</feature>
<proteinExistence type="predicted"/>
<dbReference type="PANTHER" id="PTHR42852">
    <property type="entry name" value="THIOL:DISULFIDE INTERCHANGE PROTEIN DSBE"/>
    <property type="match status" value="1"/>
</dbReference>
<dbReference type="Pfam" id="PF14289">
    <property type="entry name" value="DUF4369"/>
    <property type="match status" value="1"/>
</dbReference>
<dbReference type="eggNOG" id="COG1225">
    <property type="taxonomic scope" value="Bacteria"/>
</dbReference>
<dbReference type="GeneID" id="86051125"/>
<gene>
    <name evidence="6" type="ORF">HMPREF9446_03788</name>
</gene>
<sequence>MRNLRKPELSPLEKYIKKRSTKTVFPYSITNIDVEIKKYLFVLGLLLFSPSIYSQVSTFHVKGKVNPEYNDNLVTLSTFIGDSIRSIDSTYVVDGQFSFEGPEYLYEQSLISMQYAPDSTFAIKFFLEKGPIEVELNRKPSIHSPFMTTYRQYRDSCKNIPKTFSIEGQTEDFYKAGWERFFAFKYQFKKRYIHNGIGRTLFLADAHYRDDPYFYKLYELLPDSEKERNDIKEAYQFRKDRDAQNSLVNKPFIDFTLKNVADEEKRISDYVGKSQLLFLDFWASWCGPCIAQEPRIKELYEKYKSDGFEVLGISLDTDKERWLNAIKNKGITWPELYVGDQERVKELRKLYCIVGIPLGILIDKSGKIVSVITAQWQHLKWVLEEYYKK</sequence>
<keyword evidence="2" id="KW-0201">Cytochrome c-type biogenesis</keyword>
<evidence type="ECO:0000256" key="3">
    <source>
        <dbReference type="ARBA" id="ARBA00023157"/>
    </source>
</evidence>
<protein>
    <submittedName>
        <fullName evidence="6">Antioxidant, AhpC/TSA family</fullName>
    </submittedName>
</protein>
<comment type="caution">
    <text evidence="6">The sequence shown here is derived from an EMBL/GenBank/DDBJ whole genome shotgun (WGS) entry which is preliminary data.</text>
</comment>
<dbReference type="InterPro" id="IPR012336">
    <property type="entry name" value="Thioredoxin-like_fold"/>
</dbReference>
<evidence type="ECO:0000313" key="6">
    <source>
        <dbReference type="EMBL" id="EGF50361.1"/>
    </source>
</evidence>
<dbReference type="Gene3D" id="3.40.30.10">
    <property type="entry name" value="Glutaredoxin"/>
    <property type="match status" value="1"/>
</dbReference>
<dbReference type="AlphaFoldDB" id="F3PYE0"/>
<dbReference type="GO" id="GO:0030313">
    <property type="term" value="C:cell envelope"/>
    <property type="evidence" value="ECO:0007669"/>
    <property type="project" value="UniProtKB-SubCell"/>
</dbReference>
<dbReference type="PANTHER" id="PTHR42852:SF6">
    <property type="entry name" value="THIOL:DISULFIDE INTERCHANGE PROTEIN DSBE"/>
    <property type="match status" value="1"/>
</dbReference>
<dbReference type="Pfam" id="PF13905">
    <property type="entry name" value="Thioredoxin_8"/>
    <property type="match status" value="1"/>
</dbReference>
<keyword evidence="4" id="KW-0676">Redox-active center</keyword>
<evidence type="ECO:0000313" key="7">
    <source>
        <dbReference type="Proteomes" id="UP000003416"/>
    </source>
</evidence>
<keyword evidence="7" id="KW-1185">Reference proteome</keyword>
<dbReference type="GO" id="GO:0017004">
    <property type="term" value="P:cytochrome complex assembly"/>
    <property type="evidence" value="ECO:0007669"/>
    <property type="project" value="UniProtKB-KW"/>
</dbReference>
<evidence type="ECO:0000256" key="2">
    <source>
        <dbReference type="ARBA" id="ARBA00022748"/>
    </source>
</evidence>
<comment type="subcellular location">
    <subcellularLocation>
        <location evidence="1">Cell envelope</location>
    </subcellularLocation>
</comment>
<dbReference type="InterPro" id="IPR036249">
    <property type="entry name" value="Thioredoxin-like_sf"/>
</dbReference>
<dbReference type="STRING" id="763034.HMPREF9446_03788"/>
<evidence type="ECO:0000256" key="1">
    <source>
        <dbReference type="ARBA" id="ARBA00004196"/>
    </source>
</evidence>
<dbReference type="RefSeq" id="WP_009126956.1">
    <property type="nucleotide sequence ID" value="NZ_GL882694.1"/>
</dbReference>
<dbReference type="InterPro" id="IPR050553">
    <property type="entry name" value="Thioredoxin_ResA/DsbE_sf"/>
</dbReference>